<sequence length="129" mass="14667">MMSSISLTAAFYCCLTTTVTGHHTLNVNSLHPLSSASSYPSINMKLVEKRSCSETRCSSLLAQYNPQYQGKYSKYSFKNQYKNQRRIWFELMPDVTRLGWILQLVQSPSSPRHIAFAAPPELVHPHPMS</sequence>
<evidence type="ECO:0000313" key="3">
    <source>
        <dbReference type="Proteomes" id="UP000305067"/>
    </source>
</evidence>
<protein>
    <recommendedName>
        <fullName evidence="4">Secreted protein</fullName>
    </recommendedName>
</protein>
<proteinExistence type="predicted"/>
<evidence type="ECO:0008006" key="4">
    <source>
        <dbReference type="Google" id="ProtNLM"/>
    </source>
</evidence>
<name>A0A5C3QCP4_9AGAR</name>
<keyword evidence="3" id="KW-1185">Reference proteome</keyword>
<feature type="chain" id="PRO_5022700910" description="Secreted protein" evidence="1">
    <location>
        <begin position="22"/>
        <end position="129"/>
    </location>
</feature>
<keyword evidence="1" id="KW-0732">Signal</keyword>
<accession>A0A5C3QCP4</accession>
<dbReference type="EMBL" id="ML178834">
    <property type="protein sequence ID" value="TFK99296.1"/>
    <property type="molecule type" value="Genomic_DNA"/>
</dbReference>
<evidence type="ECO:0000256" key="1">
    <source>
        <dbReference type="SAM" id="SignalP"/>
    </source>
</evidence>
<feature type="signal peptide" evidence="1">
    <location>
        <begin position="1"/>
        <end position="21"/>
    </location>
</feature>
<organism evidence="2 3">
    <name type="scientific">Pterulicium gracile</name>
    <dbReference type="NCBI Taxonomy" id="1884261"/>
    <lineage>
        <taxon>Eukaryota</taxon>
        <taxon>Fungi</taxon>
        <taxon>Dikarya</taxon>
        <taxon>Basidiomycota</taxon>
        <taxon>Agaricomycotina</taxon>
        <taxon>Agaricomycetes</taxon>
        <taxon>Agaricomycetidae</taxon>
        <taxon>Agaricales</taxon>
        <taxon>Pleurotineae</taxon>
        <taxon>Pterulaceae</taxon>
        <taxon>Pterulicium</taxon>
    </lineage>
</organism>
<dbReference type="AlphaFoldDB" id="A0A5C3QCP4"/>
<evidence type="ECO:0000313" key="2">
    <source>
        <dbReference type="EMBL" id="TFK99296.1"/>
    </source>
</evidence>
<gene>
    <name evidence="2" type="ORF">BDV98DRAFT_176647</name>
</gene>
<reference evidence="2 3" key="1">
    <citation type="journal article" date="2019" name="Nat. Ecol. Evol.">
        <title>Megaphylogeny resolves global patterns of mushroom evolution.</title>
        <authorList>
            <person name="Varga T."/>
            <person name="Krizsan K."/>
            <person name="Foldi C."/>
            <person name="Dima B."/>
            <person name="Sanchez-Garcia M."/>
            <person name="Sanchez-Ramirez S."/>
            <person name="Szollosi G.J."/>
            <person name="Szarkandi J.G."/>
            <person name="Papp V."/>
            <person name="Albert L."/>
            <person name="Andreopoulos W."/>
            <person name="Angelini C."/>
            <person name="Antonin V."/>
            <person name="Barry K.W."/>
            <person name="Bougher N.L."/>
            <person name="Buchanan P."/>
            <person name="Buyck B."/>
            <person name="Bense V."/>
            <person name="Catcheside P."/>
            <person name="Chovatia M."/>
            <person name="Cooper J."/>
            <person name="Damon W."/>
            <person name="Desjardin D."/>
            <person name="Finy P."/>
            <person name="Geml J."/>
            <person name="Haridas S."/>
            <person name="Hughes K."/>
            <person name="Justo A."/>
            <person name="Karasinski D."/>
            <person name="Kautmanova I."/>
            <person name="Kiss B."/>
            <person name="Kocsube S."/>
            <person name="Kotiranta H."/>
            <person name="LaButti K.M."/>
            <person name="Lechner B.E."/>
            <person name="Liimatainen K."/>
            <person name="Lipzen A."/>
            <person name="Lukacs Z."/>
            <person name="Mihaltcheva S."/>
            <person name="Morgado L.N."/>
            <person name="Niskanen T."/>
            <person name="Noordeloos M.E."/>
            <person name="Ohm R.A."/>
            <person name="Ortiz-Santana B."/>
            <person name="Ovrebo C."/>
            <person name="Racz N."/>
            <person name="Riley R."/>
            <person name="Savchenko A."/>
            <person name="Shiryaev A."/>
            <person name="Soop K."/>
            <person name="Spirin V."/>
            <person name="Szebenyi C."/>
            <person name="Tomsovsky M."/>
            <person name="Tulloss R.E."/>
            <person name="Uehling J."/>
            <person name="Grigoriev I.V."/>
            <person name="Vagvolgyi C."/>
            <person name="Papp T."/>
            <person name="Martin F.M."/>
            <person name="Miettinen O."/>
            <person name="Hibbett D.S."/>
            <person name="Nagy L.G."/>
        </authorList>
    </citation>
    <scope>NUCLEOTIDE SEQUENCE [LARGE SCALE GENOMIC DNA]</scope>
    <source>
        <strain evidence="2 3">CBS 309.79</strain>
    </source>
</reference>
<dbReference type="Proteomes" id="UP000305067">
    <property type="component" value="Unassembled WGS sequence"/>
</dbReference>